<evidence type="ECO:0000313" key="2">
    <source>
        <dbReference type="Proteomes" id="UP000789920"/>
    </source>
</evidence>
<comment type="caution">
    <text evidence="1">The sequence shown here is derived from an EMBL/GenBank/DDBJ whole genome shotgun (WGS) entry which is preliminary data.</text>
</comment>
<keyword evidence="2" id="KW-1185">Reference proteome</keyword>
<organism evidence="1 2">
    <name type="scientific">Racocetra persica</name>
    <dbReference type="NCBI Taxonomy" id="160502"/>
    <lineage>
        <taxon>Eukaryota</taxon>
        <taxon>Fungi</taxon>
        <taxon>Fungi incertae sedis</taxon>
        <taxon>Mucoromycota</taxon>
        <taxon>Glomeromycotina</taxon>
        <taxon>Glomeromycetes</taxon>
        <taxon>Diversisporales</taxon>
        <taxon>Gigasporaceae</taxon>
        <taxon>Racocetra</taxon>
    </lineage>
</organism>
<proteinExistence type="predicted"/>
<gene>
    <name evidence="1" type="ORF">RPERSI_LOCUS29737</name>
</gene>
<accession>A0ACA9SDW3</accession>
<name>A0ACA9SDW3_9GLOM</name>
<reference evidence="1" key="1">
    <citation type="submission" date="2021-06" db="EMBL/GenBank/DDBJ databases">
        <authorList>
            <person name="Kallberg Y."/>
            <person name="Tangrot J."/>
            <person name="Rosling A."/>
        </authorList>
    </citation>
    <scope>NUCLEOTIDE SEQUENCE</scope>
    <source>
        <strain evidence="1">MA461A</strain>
    </source>
</reference>
<evidence type="ECO:0000313" key="1">
    <source>
        <dbReference type="EMBL" id="CAG8835935.1"/>
    </source>
</evidence>
<feature type="non-terminal residue" evidence="1">
    <location>
        <position position="1"/>
    </location>
</feature>
<sequence length="43" mass="4966">FDLVFNDNILEIINFNSNATAFDDDIIYKNTNKKLDNITTKAQ</sequence>
<dbReference type="EMBL" id="CAJVQC010113226">
    <property type="protein sequence ID" value="CAG8835935.1"/>
    <property type="molecule type" value="Genomic_DNA"/>
</dbReference>
<protein>
    <submittedName>
        <fullName evidence="1">11839_t:CDS:1</fullName>
    </submittedName>
</protein>
<dbReference type="Proteomes" id="UP000789920">
    <property type="component" value="Unassembled WGS sequence"/>
</dbReference>